<evidence type="ECO:0000256" key="3">
    <source>
        <dbReference type="ARBA" id="ARBA00022598"/>
    </source>
</evidence>
<dbReference type="InterPro" id="IPR002312">
    <property type="entry name" value="Asp/Asn-tRNA-synth_IIb"/>
</dbReference>
<evidence type="ECO:0000256" key="7">
    <source>
        <dbReference type="ARBA" id="ARBA00023146"/>
    </source>
</evidence>
<evidence type="ECO:0000259" key="11">
    <source>
        <dbReference type="PROSITE" id="PS51185"/>
    </source>
</evidence>
<evidence type="ECO:0000256" key="6">
    <source>
        <dbReference type="ARBA" id="ARBA00022917"/>
    </source>
</evidence>
<feature type="coiled-coil region" evidence="9">
    <location>
        <begin position="240"/>
        <end position="267"/>
    </location>
</feature>
<dbReference type="OrthoDB" id="1931232at2759"/>
<dbReference type="InterPro" id="IPR004522">
    <property type="entry name" value="Asn-tRNA-ligase"/>
</dbReference>
<evidence type="ECO:0000256" key="5">
    <source>
        <dbReference type="ARBA" id="ARBA00022840"/>
    </source>
</evidence>
<dbReference type="Proteomes" id="UP000091857">
    <property type="component" value="Chromosome 3"/>
</dbReference>
<comment type="similarity">
    <text evidence="1">Belongs to the class-II aminoacyl-tRNA synthetase family.</text>
</comment>
<evidence type="ECO:0000256" key="1">
    <source>
        <dbReference type="ARBA" id="ARBA00008226"/>
    </source>
</evidence>
<dbReference type="PROSITE" id="PS51185">
    <property type="entry name" value="WHEP_TRS_2"/>
    <property type="match status" value="1"/>
</dbReference>
<comment type="catalytic activity">
    <reaction evidence="8">
        <text>tRNA(Asn) + L-asparagine + ATP = L-asparaginyl-tRNA(Asn) + AMP + diphosphate + H(+)</text>
        <dbReference type="Rhea" id="RHEA:11180"/>
        <dbReference type="Rhea" id="RHEA-COMP:9659"/>
        <dbReference type="Rhea" id="RHEA-COMP:9674"/>
        <dbReference type="ChEBI" id="CHEBI:15378"/>
        <dbReference type="ChEBI" id="CHEBI:30616"/>
        <dbReference type="ChEBI" id="CHEBI:33019"/>
        <dbReference type="ChEBI" id="CHEBI:58048"/>
        <dbReference type="ChEBI" id="CHEBI:78442"/>
        <dbReference type="ChEBI" id="CHEBI:78515"/>
        <dbReference type="ChEBI" id="CHEBI:456215"/>
        <dbReference type="EC" id="6.1.1.22"/>
    </reaction>
</comment>
<dbReference type="NCBIfam" id="TIGR00457">
    <property type="entry name" value="asnS"/>
    <property type="match status" value="1"/>
</dbReference>
<keyword evidence="13" id="KW-1185">Reference proteome</keyword>
<dbReference type="GO" id="GO:0006421">
    <property type="term" value="P:asparaginyl-tRNA aminoacylation"/>
    <property type="evidence" value="ECO:0000318"/>
    <property type="project" value="GO_Central"/>
</dbReference>
<dbReference type="FunFam" id="3.30.930.10:FF:000016">
    <property type="entry name" value="Asparagine--tRNA ligase"/>
    <property type="match status" value="1"/>
</dbReference>
<evidence type="ECO:0000259" key="10">
    <source>
        <dbReference type="PROSITE" id="PS50862"/>
    </source>
</evidence>
<dbReference type="InterPro" id="IPR004365">
    <property type="entry name" value="NA-bd_OB_tRNA"/>
</dbReference>
<dbReference type="InterPro" id="IPR045864">
    <property type="entry name" value="aa-tRNA-synth_II/BPL/LPL"/>
</dbReference>
<feature type="domain" description="WHEP-TRS" evidence="11">
    <location>
        <begin position="219"/>
        <end position="275"/>
    </location>
</feature>
<dbReference type="OMA" id="PRFPGQC"/>
<dbReference type="EMBL" id="CM004389">
    <property type="protein sequence ID" value="OAY53874.1"/>
    <property type="molecule type" value="Genomic_DNA"/>
</dbReference>
<dbReference type="Gene3D" id="2.40.50.140">
    <property type="entry name" value="Nucleic acid-binding proteins"/>
    <property type="match status" value="1"/>
</dbReference>
<organism evidence="12 13">
    <name type="scientific">Manihot esculenta</name>
    <name type="common">Cassava</name>
    <name type="synonym">Jatropha manihot</name>
    <dbReference type="NCBI Taxonomy" id="3983"/>
    <lineage>
        <taxon>Eukaryota</taxon>
        <taxon>Viridiplantae</taxon>
        <taxon>Streptophyta</taxon>
        <taxon>Embryophyta</taxon>
        <taxon>Tracheophyta</taxon>
        <taxon>Spermatophyta</taxon>
        <taxon>Magnoliopsida</taxon>
        <taxon>eudicotyledons</taxon>
        <taxon>Gunneridae</taxon>
        <taxon>Pentapetalae</taxon>
        <taxon>rosids</taxon>
        <taxon>fabids</taxon>
        <taxon>Malpighiales</taxon>
        <taxon>Euphorbiaceae</taxon>
        <taxon>Crotonoideae</taxon>
        <taxon>Manihoteae</taxon>
        <taxon>Manihot</taxon>
    </lineage>
</organism>
<dbReference type="STRING" id="3983.A0A2C9W417"/>
<dbReference type="PRINTS" id="PR01042">
    <property type="entry name" value="TRNASYNTHASP"/>
</dbReference>
<keyword evidence="7" id="KW-0030">Aminoacyl-tRNA synthetase</keyword>
<keyword evidence="6" id="KW-0648">Protein biosynthesis</keyword>
<dbReference type="InterPro" id="IPR000738">
    <property type="entry name" value="WHEP-TRS_dom"/>
</dbReference>
<proteinExistence type="inferred from homology"/>
<dbReference type="Gene3D" id="3.30.930.10">
    <property type="entry name" value="Bira Bifunctional Protein, Domain 2"/>
    <property type="match status" value="1"/>
</dbReference>
<dbReference type="InterPro" id="IPR004364">
    <property type="entry name" value="Aa-tRNA-synt_II"/>
</dbReference>
<keyword evidence="4" id="KW-0547">Nucleotide-binding</keyword>
<dbReference type="Gene3D" id="1.10.287.10">
    <property type="entry name" value="S15/NS1, RNA-binding"/>
    <property type="match status" value="1"/>
</dbReference>
<evidence type="ECO:0000256" key="4">
    <source>
        <dbReference type="ARBA" id="ARBA00022741"/>
    </source>
</evidence>
<gene>
    <name evidence="12" type="ORF">MANES_03G030200v8</name>
</gene>
<dbReference type="AlphaFoldDB" id="A0A2C9W417"/>
<dbReference type="GO" id="GO:0004816">
    <property type="term" value="F:asparagine-tRNA ligase activity"/>
    <property type="evidence" value="ECO:0000318"/>
    <property type="project" value="GO_Central"/>
</dbReference>
<evidence type="ECO:0000256" key="2">
    <source>
        <dbReference type="ARBA" id="ARBA00012816"/>
    </source>
</evidence>
<dbReference type="EC" id="6.1.1.22" evidence="2"/>
<feature type="domain" description="Aminoacyl-transfer RNA synthetases class-II family profile" evidence="10">
    <location>
        <begin position="312"/>
        <end position="545"/>
    </location>
</feature>
<dbReference type="Gramene" id="Manes.03G030200.1.v8.1">
    <property type="protein sequence ID" value="Manes.03G030200.1.v8.1.CDS"/>
    <property type="gene ID" value="Manes.03G030200.v8.1"/>
</dbReference>
<dbReference type="PROSITE" id="PS50862">
    <property type="entry name" value="AA_TRNA_LIGASE_II"/>
    <property type="match status" value="1"/>
</dbReference>
<dbReference type="SUPFAM" id="SSF50249">
    <property type="entry name" value="Nucleic acid-binding proteins"/>
    <property type="match status" value="1"/>
</dbReference>
<dbReference type="InterPro" id="IPR012340">
    <property type="entry name" value="NA-bd_OB-fold"/>
</dbReference>
<dbReference type="GO" id="GO:0005524">
    <property type="term" value="F:ATP binding"/>
    <property type="evidence" value="ECO:0007669"/>
    <property type="project" value="UniProtKB-KW"/>
</dbReference>
<dbReference type="GO" id="GO:0005739">
    <property type="term" value="C:mitochondrion"/>
    <property type="evidence" value="ECO:0000318"/>
    <property type="project" value="GO_Central"/>
</dbReference>
<dbReference type="Pfam" id="PF00152">
    <property type="entry name" value="tRNA-synt_2"/>
    <property type="match status" value="2"/>
</dbReference>
<dbReference type="GO" id="GO:0003676">
    <property type="term" value="F:nucleic acid binding"/>
    <property type="evidence" value="ECO:0007669"/>
    <property type="project" value="InterPro"/>
</dbReference>
<keyword evidence="3" id="KW-0436">Ligase</keyword>
<dbReference type="CDD" id="cd00776">
    <property type="entry name" value="AsxRS_core"/>
    <property type="match status" value="1"/>
</dbReference>
<reference evidence="13" key="1">
    <citation type="journal article" date="2016" name="Nat. Biotechnol.">
        <title>Sequencing wild and cultivated cassava and related species reveals extensive interspecific hybridization and genetic diversity.</title>
        <authorList>
            <person name="Bredeson J.V."/>
            <person name="Lyons J.B."/>
            <person name="Prochnik S.E."/>
            <person name="Wu G.A."/>
            <person name="Ha C.M."/>
            <person name="Edsinger-Gonzales E."/>
            <person name="Grimwood J."/>
            <person name="Schmutz J."/>
            <person name="Rabbi I.Y."/>
            <person name="Egesi C."/>
            <person name="Nauluvula P."/>
            <person name="Lebot V."/>
            <person name="Ndunguru J."/>
            <person name="Mkamilo G."/>
            <person name="Bart R.S."/>
            <person name="Setter T.L."/>
            <person name="Gleadow R.M."/>
            <person name="Kulakow P."/>
            <person name="Ferguson M.E."/>
            <person name="Rounsley S."/>
            <person name="Rokhsar D.S."/>
        </authorList>
    </citation>
    <scope>NUCLEOTIDE SEQUENCE [LARGE SCALE GENOMIC DNA]</scope>
    <source>
        <strain evidence="13">cv. AM560-2</strain>
    </source>
</reference>
<accession>A0A2C9W417</accession>
<dbReference type="InterPro" id="IPR006195">
    <property type="entry name" value="aa-tRNA-synth_II"/>
</dbReference>
<name>A0A2C9W417_MANES</name>
<dbReference type="CDD" id="cd04318">
    <property type="entry name" value="EcAsnRS_like_N"/>
    <property type="match status" value="1"/>
</dbReference>
<sequence length="555" mass="62300">MGDEHDTKVLKHPFSDRVPIRSIVCRPDGGAGLTGQLVRIGGWVKTGREQGKGSFAFLELNDGSCPANLQVIVEKEVADLSSLVHTGACVSVEGVLKEPPEGTKQKIELRVEQVLHVGPVDPAKYPIPKTKLTLEFLRDHIHLRPRTNTISAVARIRNALAFATHSFFQEHGFLYIHTPIITTSDCEGAGEMFQVTTLINEVEKIEKELIQNPPPSEADIEAAKLDVKEKGGAVAQLKSAKASKEEIAASVAELTKAKENLSKLEERSKLKPGIPKKDGKIDYSLDFFSRQAFLTVSGQLQVETYACTVSSVYTFGPTFRAENSHTSRHLAEFWMVEPEIAFADLEDDMNCAEAYVKYMCQWLLDKCFDDMELMAKLYDKGCIDRLRMVASTPFKRISYTEAVKLLEEAVQGGKKFENKVEWGIDLASEHERYLTEVLFQKPVIVYNYPKGIKAFYMRLNDDSKTVAAMDVLVPKVGELIGGSQREERLDIIQQRIVDMGLPLEPYEWYLDLRRYGTVKHCGFGLGFERMILFATGIDNIRDVIPFPRYPGRADL</sequence>
<keyword evidence="5" id="KW-0067">ATP-binding</keyword>
<protein>
    <recommendedName>
        <fullName evidence="2">asparagine--tRNA ligase</fullName>
        <ecNumber evidence="2">6.1.1.22</ecNumber>
    </recommendedName>
</protein>
<dbReference type="PANTHER" id="PTHR22594:SF54">
    <property type="entry name" value="ASPARAGINE--TRNA LIGASE, CYTOPLASMIC 1-RELATED"/>
    <property type="match status" value="1"/>
</dbReference>
<evidence type="ECO:0000313" key="12">
    <source>
        <dbReference type="EMBL" id="OAY53874.1"/>
    </source>
</evidence>
<dbReference type="NCBIfam" id="NF003037">
    <property type="entry name" value="PRK03932.1"/>
    <property type="match status" value="1"/>
</dbReference>
<dbReference type="PANTHER" id="PTHR22594">
    <property type="entry name" value="ASPARTYL/LYSYL-TRNA SYNTHETASE"/>
    <property type="match status" value="1"/>
</dbReference>
<dbReference type="HAMAP" id="MF_00534">
    <property type="entry name" value="Asn_tRNA_synth"/>
    <property type="match status" value="1"/>
</dbReference>
<dbReference type="Pfam" id="PF01336">
    <property type="entry name" value="tRNA_anti-codon"/>
    <property type="match status" value="1"/>
</dbReference>
<evidence type="ECO:0000256" key="8">
    <source>
        <dbReference type="ARBA" id="ARBA00047844"/>
    </source>
</evidence>
<dbReference type="SUPFAM" id="SSF55681">
    <property type="entry name" value="Class II aaRS and biotin synthetases"/>
    <property type="match status" value="1"/>
</dbReference>
<dbReference type="SMART" id="SM00991">
    <property type="entry name" value="WHEP-TRS"/>
    <property type="match status" value="1"/>
</dbReference>
<evidence type="ECO:0000256" key="9">
    <source>
        <dbReference type="SAM" id="Coils"/>
    </source>
</evidence>
<evidence type="ECO:0000313" key="13">
    <source>
        <dbReference type="Proteomes" id="UP000091857"/>
    </source>
</evidence>
<keyword evidence="9" id="KW-0175">Coiled coil</keyword>
<comment type="caution">
    <text evidence="12">The sequence shown here is derived from an EMBL/GenBank/DDBJ whole genome shotgun (WGS) entry which is preliminary data.</text>
</comment>